<reference evidence="2 3" key="1">
    <citation type="journal article" date="2019" name="BMC Genomics">
        <title>New insights from Opisthorchis felineus genome: update on genomics of the epidemiologically important liver flukes.</title>
        <authorList>
            <person name="Ershov N.I."/>
            <person name="Mordvinov V.A."/>
            <person name="Prokhortchouk E.B."/>
            <person name="Pakharukova M.Y."/>
            <person name="Gunbin K.V."/>
            <person name="Ustyantsev K."/>
            <person name="Genaev M.A."/>
            <person name="Blinov A.G."/>
            <person name="Mazur A."/>
            <person name="Boulygina E."/>
            <person name="Tsygankova S."/>
            <person name="Khrameeva E."/>
            <person name="Chekanov N."/>
            <person name="Fan G."/>
            <person name="Xiao A."/>
            <person name="Zhang H."/>
            <person name="Xu X."/>
            <person name="Yang H."/>
            <person name="Solovyev V."/>
            <person name="Lee S.M."/>
            <person name="Liu X."/>
            <person name="Afonnikov D.A."/>
            <person name="Skryabin K.G."/>
        </authorList>
    </citation>
    <scope>NUCLEOTIDE SEQUENCE [LARGE SCALE GENOMIC DNA]</scope>
    <source>
        <strain evidence="2">AK-0245</strain>
        <tissue evidence="2">Whole organism</tissue>
    </source>
</reference>
<name>A0A4V3SF13_OPIFE</name>
<dbReference type="InterPro" id="IPR007714">
    <property type="entry name" value="CFA20_dom"/>
</dbReference>
<organism evidence="2 3">
    <name type="scientific">Opisthorchis felineus</name>
    <dbReference type="NCBI Taxonomy" id="147828"/>
    <lineage>
        <taxon>Eukaryota</taxon>
        <taxon>Metazoa</taxon>
        <taxon>Spiralia</taxon>
        <taxon>Lophotrochozoa</taxon>
        <taxon>Platyhelminthes</taxon>
        <taxon>Trematoda</taxon>
        <taxon>Digenea</taxon>
        <taxon>Opisthorchiida</taxon>
        <taxon>Opisthorchiata</taxon>
        <taxon>Opisthorchiidae</taxon>
        <taxon>Opisthorchis</taxon>
    </lineage>
</organism>
<evidence type="ECO:0000313" key="2">
    <source>
        <dbReference type="EMBL" id="TGZ66564.1"/>
    </source>
</evidence>
<keyword evidence="3" id="KW-1185">Reference proteome</keyword>
<dbReference type="AlphaFoldDB" id="A0A4V3SF13"/>
<gene>
    <name evidence="2" type="ORF">CRM22_005245</name>
</gene>
<feature type="domain" description="CFA20" evidence="1">
    <location>
        <begin position="1"/>
        <end position="184"/>
    </location>
</feature>
<dbReference type="Proteomes" id="UP000308267">
    <property type="component" value="Unassembled WGS sequence"/>
</dbReference>
<evidence type="ECO:0000259" key="1">
    <source>
        <dbReference type="Pfam" id="PF05018"/>
    </source>
</evidence>
<dbReference type="OrthoDB" id="7486196at2759"/>
<sequence>MYRDSYQGGLLSIFYSLGSNPLKDWGQKVSNGHIKRVTDEDIQSFVYEIVGTNVSTAFLKCPTNPAQTLSIRLPILVIVLKNLKKYFTFEVQILDDQNVRRRFRASTFQTTTLVKPFACTMPMNLDEGWNQVQFDLCEFTRRAYGTGFVEVLQVEIHANCRLRRVYFCDRMYSEEELPREYKLYLPVRASSTPKV</sequence>
<dbReference type="InterPro" id="IPR040441">
    <property type="entry name" value="CFA20/CFAP20DC"/>
</dbReference>
<accession>A0A4V3SF13</accession>
<evidence type="ECO:0000313" key="3">
    <source>
        <dbReference type="Proteomes" id="UP000308267"/>
    </source>
</evidence>
<protein>
    <recommendedName>
        <fullName evidence="1">CFA20 domain-containing protein</fullName>
    </recommendedName>
</protein>
<proteinExistence type="predicted"/>
<dbReference type="EMBL" id="SJOL01006448">
    <property type="protein sequence ID" value="TGZ66564.1"/>
    <property type="molecule type" value="Genomic_DNA"/>
</dbReference>
<comment type="caution">
    <text evidence="2">The sequence shown here is derived from an EMBL/GenBank/DDBJ whole genome shotgun (WGS) entry which is preliminary data.</text>
</comment>
<dbReference type="STRING" id="147828.A0A4V3SF13"/>
<dbReference type="Pfam" id="PF05018">
    <property type="entry name" value="CFA20_dom"/>
    <property type="match status" value="1"/>
</dbReference>
<dbReference type="PANTHER" id="PTHR12458">
    <property type="entry name" value="ORF PROTEIN"/>
    <property type="match status" value="1"/>
</dbReference>